<organism evidence="1 2">
    <name type="scientific">Opisthorchis viverrini</name>
    <name type="common">Southeast Asian liver fluke</name>
    <dbReference type="NCBI Taxonomy" id="6198"/>
    <lineage>
        <taxon>Eukaryota</taxon>
        <taxon>Metazoa</taxon>
        <taxon>Spiralia</taxon>
        <taxon>Lophotrochozoa</taxon>
        <taxon>Platyhelminthes</taxon>
        <taxon>Trematoda</taxon>
        <taxon>Digenea</taxon>
        <taxon>Opisthorchiida</taxon>
        <taxon>Opisthorchiata</taxon>
        <taxon>Opisthorchiidae</taxon>
        <taxon>Opisthorchis</taxon>
    </lineage>
</organism>
<dbReference type="CTD" id="20315282"/>
<gene>
    <name evidence="1" type="ORF">T265_01094</name>
</gene>
<sequence length="143" mass="15691">MDIVKRRAAYSSEEYYENERCASSSAHRLAERLLFMETNEAHPKLVDSRGIPSDLRLYVCACRRKSKDLSVVTGSQLPNILSAALLAVCAQALCTCTIVLSFPPFCVRVHVYVCGAVERLSPTRTLALTRAPAQQGANSAKLC</sequence>
<keyword evidence="2" id="KW-1185">Reference proteome</keyword>
<reference evidence="1 2" key="1">
    <citation type="submission" date="2013-11" db="EMBL/GenBank/DDBJ databases">
        <title>Opisthorchis viverrini - life in the bile duct.</title>
        <authorList>
            <person name="Young N.D."/>
            <person name="Nagarajan N."/>
            <person name="Lin S.J."/>
            <person name="Korhonen P.K."/>
            <person name="Jex A.R."/>
            <person name="Hall R.S."/>
            <person name="Safavi-Hemami H."/>
            <person name="Kaewkong W."/>
            <person name="Bertrand D."/>
            <person name="Gao S."/>
            <person name="Seet Q."/>
            <person name="Wongkham S."/>
            <person name="Teh B.T."/>
            <person name="Wongkham C."/>
            <person name="Intapan P.M."/>
            <person name="Maleewong W."/>
            <person name="Yang X."/>
            <person name="Hu M."/>
            <person name="Wang Z."/>
            <person name="Hofmann A."/>
            <person name="Sternberg P.W."/>
            <person name="Tan P."/>
            <person name="Wang J."/>
            <person name="Gasser R.B."/>
        </authorList>
    </citation>
    <scope>NUCLEOTIDE SEQUENCE [LARGE SCALE GENOMIC DNA]</scope>
</reference>
<dbReference type="Proteomes" id="UP000054324">
    <property type="component" value="Unassembled WGS sequence"/>
</dbReference>
<dbReference type="EMBL" id="KL596629">
    <property type="protein sequence ID" value="KER33013.1"/>
    <property type="molecule type" value="Genomic_DNA"/>
</dbReference>
<dbReference type="GeneID" id="20315282"/>
<dbReference type="RefSeq" id="XP_009163301.1">
    <property type="nucleotide sequence ID" value="XM_009165037.1"/>
</dbReference>
<dbReference type="KEGG" id="ovi:T265_01094"/>
<name>A0A074ZZX2_OPIVI</name>
<evidence type="ECO:0000313" key="2">
    <source>
        <dbReference type="Proteomes" id="UP000054324"/>
    </source>
</evidence>
<dbReference type="AlphaFoldDB" id="A0A074ZZX2"/>
<protein>
    <submittedName>
        <fullName evidence="1">Uncharacterized protein</fullName>
    </submittedName>
</protein>
<evidence type="ECO:0000313" key="1">
    <source>
        <dbReference type="EMBL" id="KER33013.1"/>
    </source>
</evidence>
<accession>A0A074ZZX2</accession>
<proteinExistence type="predicted"/>